<dbReference type="Proteomes" id="UP000722125">
    <property type="component" value="Unassembled WGS sequence"/>
</dbReference>
<proteinExistence type="predicted"/>
<keyword evidence="1" id="KW-0175">Coiled coil</keyword>
<evidence type="ECO:0000256" key="1">
    <source>
        <dbReference type="SAM" id="Coils"/>
    </source>
</evidence>
<accession>A0ABS5U1P8</accession>
<sequence>MIDFRYHLVSLISVFLALAVGIALGAGPLKETIGDTLTGQVEQLRTEKDELRAQLEDANGGLDDARTYIDAAGERLLGGTLQDRRVAVVVLGAVEEDERTAIDDRLAQAGADVTAHATLTDAWFDPDLRSFRSQLASLLAEDVAEPPAADATLDEQLAQTLVDGLTGTDPASPDALTADAANILAILSEGDNPLISLADPVETGADAIVVVAVPSPPAEESTTPTPAADASLQEAQLAVLEAAQDGSEGAVLADGPRGEGALVDAVLADDALAAALTTVSDADRVSGQVNVPLALAARIGGKNGHYGTSDAETPIPPAVELAPVDRTPVVVDPETTGGTSADPTGEPTTEETSGAGG</sequence>
<organism evidence="3 4">
    <name type="scientific">Cellulomonas fulva</name>
    <dbReference type="NCBI Taxonomy" id="2835530"/>
    <lineage>
        <taxon>Bacteria</taxon>
        <taxon>Bacillati</taxon>
        <taxon>Actinomycetota</taxon>
        <taxon>Actinomycetes</taxon>
        <taxon>Micrococcales</taxon>
        <taxon>Cellulomonadaceae</taxon>
        <taxon>Cellulomonas</taxon>
    </lineage>
</organism>
<dbReference type="Pfam" id="PF11382">
    <property type="entry name" value="MctB"/>
    <property type="match status" value="1"/>
</dbReference>
<reference evidence="3 4" key="1">
    <citation type="submission" date="2021-05" db="EMBL/GenBank/DDBJ databases">
        <title>Description of Cellulomonas sp. DKR-3 sp. nov.</title>
        <authorList>
            <person name="Dahal R.H."/>
            <person name="Chaudhary D.K."/>
        </authorList>
    </citation>
    <scope>NUCLEOTIDE SEQUENCE [LARGE SCALE GENOMIC DNA]</scope>
    <source>
        <strain evidence="3 4">DKR-3</strain>
    </source>
</reference>
<protein>
    <submittedName>
        <fullName evidence="3">Copper transporter</fullName>
    </submittedName>
</protein>
<name>A0ABS5U1P8_9CELL</name>
<feature type="region of interest" description="Disordered" evidence="2">
    <location>
        <begin position="318"/>
        <end position="357"/>
    </location>
</feature>
<feature type="compositionally biased region" description="Low complexity" evidence="2">
    <location>
        <begin position="344"/>
        <end position="357"/>
    </location>
</feature>
<dbReference type="InterPro" id="IPR021522">
    <property type="entry name" value="MctB"/>
</dbReference>
<dbReference type="EMBL" id="JAHBOH010000001">
    <property type="protein sequence ID" value="MBT0995320.1"/>
    <property type="molecule type" value="Genomic_DNA"/>
</dbReference>
<evidence type="ECO:0000313" key="3">
    <source>
        <dbReference type="EMBL" id="MBT0995320.1"/>
    </source>
</evidence>
<keyword evidence="4" id="KW-1185">Reference proteome</keyword>
<comment type="caution">
    <text evidence="3">The sequence shown here is derived from an EMBL/GenBank/DDBJ whole genome shotgun (WGS) entry which is preliminary data.</text>
</comment>
<evidence type="ECO:0000313" key="4">
    <source>
        <dbReference type="Proteomes" id="UP000722125"/>
    </source>
</evidence>
<dbReference type="RefSeq" id="WP_214351525.1">
    <property type="nucleotide sequence ID" value="NZ_JAHBOH010000001.1"/>
</dbReference>
<evidence type="ECO:0000256" key="2">
    <source>
        <dbReference type="SAM" id="MobiDB-lite"/>
    </source>
</evidence>
<gene>
    <name evidence="3" type="ORF">KIN34_13600</name>
</gene>
<feature type="coiled-coil region" evidence="1">
    <location>
        <begin position="34"/>
        <end position="61"/>
    </location>
</feature>